<evidence type="ECO:0000313" key="1">
    <source>
        <dbReference type="EMBL" id="CAJ2673689.1"/>
    </source>
</evidence>
<dbReference type="Proteomes" id="UP001177021">
    <property type="component" value="Unassembled WGS sequence"/>
</dbReference>
<evidence type="ECO:0000313" key="2">
    <source>
        <dbReference type="Proteomes" id="UP001177021"/>
    </source>
</evidence>
<sequence length="321" mass="35747">MNHEVVFRYANHKGLFNRTAGATSVNSKSSRSHTVFTCVVESRCKSIADRIRCKTSKINLVDLAGSERQKSTGAAGACLKEAGNINKSLSQLGNVIKILAEIFQTGKQRHIPYRDSKLTFLMQESLGGNVKLTLLCAISATQSCRCETLCTLRFAQRAKAIKNKAVVNEVIREHKLQQYKHEKERNQWTEAESRLISLTEELRAEVETNRLLAEKRKRELDAERKCSKELKDALQIANDDVKKATSVAGVRSVVSKLIHTPAAETSALNAEQEEERRILIDEDRGLQYQLKDTSEAMQAAGELPLPLKEAEGAVTAKIKPC</sequence>
<protein>
    <submittedName>
        <fullName evidence="1">Uncharacterized protein</fullName>
    </submittedName>
</protein>
<keyword evidence="2" id="KW-1185">Reference proteome</keyword>
<organism evidence="1 2">
    <name type="scientific">Trifolium pratense</name>
    <name type="common">Red clover</name>
    <dbReference type="NCBI Taxonomy" id="57577"/>
    <lineage>
        <taxon>Eukaryota</taxon>
        <taxon>Viridiplantae</taxon>
        <taxon>Streptophyta</taxon>
        <taxon>Embryophyta</taxon>
        <taxon>Tracheophyta</taxon>
        <taxon>Spermatophyta</taxon>
        <taxon>Magnoliopsida</taxon>
        <taxon>eudicotyledons</taxon>
        <taxon>Gunneridae</taxon>
        <taxon>Pentapetalae</taxon>
        <taxon>rosids</taxon>
        <taxon>fabids</taxon>
        <taxon>Fabales</taxon>
        <taxon>Fabaceae</taxon>
        <taxon>Papilionoideae</taxon>
        <taxon>50 kb inversion clade</taxon>
        <taxon>NPAAA clade</taxon>
        <taxon>Hologalegina</taxon>
        <taxon>IRL clade</taxon>
        <taxon>Trifolieae</taxon>
        <taxon>Trifolium</taxon>
    </lineage>
</organism>
<name>A0ACB0LZB5_TRIPR</name>
<dbReference type="EMBL" id="CASHSV030000716">
    <property type="protein sequence ID" value="CAJ2673689.1"/>
    <property type="molecule type" value="Genomic_DNA"/>
</dbReference>
<comment type="caution">
    <text evidence="1">The sequence shown here is derived from an EMBL/GenBank/DDBJ whole genome shotgun (WGS) entry which is preliminary data.</text>
</comment>
<proteinExistence type="predicted"/>
<accession>A0ACB0LZB5</accession>
<reference evidence="1" key="1">
    <citation type="submission" date="2023-10" db="EMBL/GenBank/DDBJ databases">
        <authorList>
            <person name="Rodriguez Cubillos JULIANA M."/>
            <person name="De Vega J."/>
        </authorList>
    </citation>
    <scope>NUCLEOTIDE SEQUENCE</scope>
</reference>
<gene>
    <name evidence="1" type="ORF">MILVUS5_LOCUS37113</name>
</gene>